<dbReference type="AlphaFoldDB" id="A0ABD6TFM3"/>
<sequence>MTVKIIEKSFSWHLSNEEEGEDTVDCIMHWYEIHEDIEEDDDYVGDIIITIGNREQFEFTIWNGGGCVPEGEKPNFEDHYVCLPTMLEVSEDDPLEIISIGDLLAYVG</sequence>
<name>A0ABD6TFM3_9BACI</name>
<dbReference type="RefSeq" id="WP_098609852.1">
    <property type="nucleotide sequence ID" value="NZ_NUTL01000037.1"/>
</dbReference>
<accession>A0ABD6TFM3</accession>
<protein>
    <submittedName>
        <fullName evidence="1">Uncharacterized protein</fullName>
    </submittedName>
</protein>
<dbReference type="Proteomes" id="UP000221918">
    <property type="component" value="Unassembled WGS sequence"/>
</dbReference>
<organism evidence="1 2">
    <name type="scientific">Bacillus pseudomycoides</name>
    <dbReference type="NCBI Taxonomy" id="64104"/>
    <lineage>
        <taxon>Bacteria</taxon>
        <taxon>Bacillati</taxon>
        <taxon>Bacillota</taxon>
        <taxon>Bacilli</taxon>
        <taxon>Bacillales</taxon>
        <taxon>Bacillaceae</taxon>
        <taxon>Bacillus</taxon>
        <taxon>Bacillus cereus group</taxon>
    </lineage>
</organism>
<evidence type="ECO:0000313" key="1">
    <source>
        <dbReference type="EMBL" id="PHE99941.1"/>
    </source>
</evidence>
<gene>
    <name evidence="1" type="ORF">COF81_09495</name>
</gene>
<comment type="caution">
    <text evidence="1">The sequence shown here is derived from an EMBL/GenBank/DDBJ whole genome shotgun (WGS) entry which is preliminary data.</text>
</comment>
<reference evidence="1 2" key="1">
    <citation type="submission" date="2017-09" db="EMBL/GenBank/DDBJ databases">
        <title>Large-scale bioinformatics analysis of Bacillus genomes uncovers conserved roles of natural products in bacterial physiology.</title>
        <authorList>
            <consortium name="Agbiome Team Llc"/>
            <person name="Bleich R.M."/>
            <person name="Grubbs K.J."/>
            <person name="Santa Maria K.C."/>
            <person name="Allen S.E."/>
            <person name="Farag S."/>
            <person name="Shank E.A."/>
            <person name="Bowers A."/>
        </authorList>
    </citation>
    <scope>NUCLEOTIDE SEQUENCE [LARGE SCALE GENOMIC DNA]</scope>
    <source>
        <strain evidence="1 2">AFS037265</strain>
    </source>
</reference>
<proteinExistence type="predicted"/>
<evidence type="ECO:0000313" key="2">
    <source>
        <dbReference type="Proteomes" id="UP000221918"/>
    </source>
</evidence>
<dbReference type="EMBL" id="NUTL01000037">
    <property type="protein sequence ID" value="PHE99941.1"/>
    <property type="molecule type" value="Genomic_DNA"/>
</dbReference>